<evidence type="ECO:0000256" key="1">
    <source>
        <dbReference type="SAM" id="MobiDB-lite"/>
    </source>
</evidence>
<dbReference type="EnsemblPlants" id="Pp3c1_25870V3.1">
    <property type="protein sequence ID" value="PAC:32970581.CDS.1"/>
    <property type="gene ID" value="Pp3c1_25870"/>
</dbReference>
<dbReference type="PaxDb" id="3218-PP1S21_64V6.1"/>
<protein>
    <submittedName>
        <fullName evidence="2 3">Uncharacterized protein</fullName>
    </submittedName>
</protein>
<dbReference type="EMBL" id="ABEU02000001">
    <property type="protein sequence ID" value="PNR62763.1"/>
    <property type="molecule type" value="Genomic_DNA"/>
</dbReference>
<sequence>MRPDKDVVDLSSDEGQPTPLKRPMGTKKAKEIVRKNVDEDDELAGIQRSYVVEARRLNDLIEAQNRLALFSVDLIALDDIAR</sequence>
<evidence type="ECO:0000313" key="4">
    <source>
        <dbReference type="Proteomes" id="UP000006727"/>
    </source>
</evidence>
<reference evidence="3" key="3">
    <citation type="submission" date="2020-12" db="UniProtKB">
        <authorList>
            <consortium name="EnsemblPlants"/>
        </authorList>
    </citation>
    <scope>IDENTIFICATION</scope>
</reference>
<feature type="region of interest" description="Disordered" evidence="1">
    <location>
        <begin position="1"/>
        <end position="29"/>
    </location>
</feature>
<organism evidence="2">
    <name type="scientific">Physcomitrium patens</name>
    <name type="common">Spreading-leaved earth moss</name>
    <name type="synonym">Physcomitrella patens</name>
    <dbReference type="NCBI Taxonomy" id="3218"/>
    <lineage>
        <taxon>Eukaryota</taxon>
        <taxon>Viridiplantae</taxon>
        <taxon>Streptophyta</taxon>
        <taxon>Embryophyta</taxon>
        <taxon>Bryophyta</taxon>
        <taxon>Bryophytina</taxon>
        <taxon>Bryopsida</taxon>
        <taxon>Funariidae</taxon>
        <taxon>Funariales</taxon>
        <taxon>Funariaceae</taxon>
        <taxon>Physcomitrium</taxon>
    </lineage>
</organism>
<dbReference type="InParanoid" id="A0A2K1L9S4"/>
<dbReference type="Gramene" id="Pp3c1_25870V3.1">
    <property type="protein sequence ID" value="PAC:32970581.CDS.1"/>
    <property type="gene ID" value="Pp3c1_25870"/>
</dbReference>
<evidence type="ECO:0000313" key="2">
    <source>
        <dbReference type="EMBL" id="PNR62763.1"/>
    </source>
</evidence>
<accession>A0A2K1L9S4</accession>
<dbReference type="Proteomes" id="UP000006727">
    <property type="component" value="Chromosome 1"/>
</dbReference>
<reference evidence="2 4" key="1">
    <citation type="journal article" date="2008" name="Science">
        <title>The Physcomitrella genome reveals evolutionary insights into the conquest of land by plants.</title>
        <authorList>
            <person name="Rensing S."/>
            <person name="Lang D."/>
            <person name="Zimmer A."/>
            <person name="Terry A."/>
            <person name="Salamov A."/>
            <person name="Shapiro H."/>
            <person name="Nishiyama T."/>
            <person name="Perroud P.-F."/>
            <person name="Lindquist E."/>
            <person name="Kamisugi Y."/>
            <person name="Tanahashi T."/>
            <person name="Sakakibara K."/>
            <person name="Fujita T."/>
            <person name="Oishi K."/>
            <person name="Shin-I T."/>
            <person name="Kuroki Y."/>
            <person name="Toyoda A."/>
            <person name="Suzuki Y."/>
            <person name="Hashimoto A."/>
            <person name="Yamaguchi K."/>
            <person name="Sugano A."/>
            <person name="Kohara Y."/>
            <person name="Fujiyama A."/>
            <person name="Anterola A."/>
            <person name="Aoki S."/>
            <person name="Ashton N."/>
            <person name="Barbazuk W.B."/>
            <person name="Barker E."/>
            <person name="Bennetzen J."/>
            <person name="Bezanilla M."/>
            <person name="Blankenship R."/>
            <person name="Cho S.H."/>
            <person name="Dutcher S."/>
            <person name="Estelle M."/>
            <person name="Fawcett J.A."/>
            <person name="Gundlach H."/>
            <person name="Hanada K."/>
            <person name="Heyl A."/>
            <person name="Hicks K.A."/>
            <person name="Hugh J."/>
            <person name="Lohr M."/>
            <person name="Mayer K."/>
            <person name="Melkozernov A."/>
            <person name="Murata T."/>
            <person name="Nelson D."/>
            <person name="Pils B."/>
            <person name="Prigge M."/>
            <person name="Reiss B."/>
            <person name="Renner T."/>
            <person name="Rombauts S."/>
            <person name="Rushton P."/>
            <person name="Sanderfoot A."/>
            <person name="Schween G."/>
            <person name="Shiu S.-H."/>
            <person name="Stueber K."/>
            <person name="Theodoulou F.L."/>
            <person name="Tu H."/>
            <person name="Van de Peer Y."/>
            <person name="Verrier P.J."/>
            <person name="Waters E."/>
            <person name="Wood A."/>
            <person name="Yang L."/>
            <person name="Cove D."/>
            <person name="Cuming A."/>
            <person name="Hasebe M."/>
            <person name="Lucas S."/>
            <person name="Mishler D.B."/>
            <person name="Reski R."/>
            <person name="Grigoriev I."/>
            <person name="Quatrano R.S."/>
            <person name="Boore J.L."/>
        </authorList>
    </citation>
    <scope>NUCLEOTIDE SEQUENCE [LARGE SCALE GENOMIC DNA]</scope>
    <source>
        <strain evidence="3 4">cv. Gransden 2004</strain>
    </source>
</reference>
<name>A0A2K1L9S4_PHYPA</name>
<reference evidence="2 4" key="2">
    <citation type="journal article" date="2018" name="Plant J.">
        <title>The Physcomitrella patens chromosome-scale assembly reveals moss genome structure and evolution.</title>
        <authorList>
            <person name="Lang D."/>
            <person name="Ullrich K.K."/>
            <person name="Murat F."/>
            <person name="Fuchs J."/>
            <person name="Jenkins J."/>
            <person name="Haas F.B."/>
            <person name="Piednoel M."/>
            <person name="Gundlach H."/>
            <person name="Van Bel M."/>
            <person name="Meyberg R."/>
            <person name="Vives C."/>
            <person name="Morata J."/>
            <person name="Symeonidi A."/>
            <person name="Hiss M."/>
            <person name="Muchero W."/>
            <person name="Kamisugi Y."/>
            <person name="Saleh O."/>
            <person name="Blanc G."/>
            <person name="Decker E.L."/>
            <person name="van Gessel N."/>
            <person name="Grimwood J."/>
            <person name="Hayes R.D."/>
            <person name="Graham S.W."/>
            <person name="Gunter L.E."/>
            <person name="McDaniel S.F."/>
            <person name="Hoernstein S.N.W."/>
            <person name="Larsson A."/>
            <person name="Li F.W."/>
            <person name="Perroud P.F."/>
            <person name="Phillips J."/>
            <person name="Ranjan P."/>
            <person name="Rokshar D.S."/>
            <person name="Rothfels C.J."/>
            <person name="Schneider L."/>
            <person name="Shu S."/>
            <person name="Stevenson D.W."/>
            <person name="Thummler F."/>
            <person name="Tillich M."/>
            <person name="Villarreal Aguilar J.C."/>
            <person name="Widiez T."/>
            <person name="Wong G.K."/>
            <person name="Wymore A."/>
            <person name="Zhang Y."/>
            <person name="Zimmer A.D."/>
            <person name="Quatrano R.S."/>
            <person name="Mayer K.F.X."/>
            <person name="Goodstein D."/>
            <person name="Casacuberta J.M."/>
            <person name="Vandepoele K."/>
            <person name="Reski R."/>
            <person name="Cuming A.C."/>
            <person name="Tuskan G.A."/>
            <person name="Maumus F."/>
            <person name="Salse J."/>
            <person name="Schmutz J."/>
            <person name="Rensing S.A."/>
        </authorList>
    </citation>
    <scope>NUCLEOTIDE SEQUENCE [LARGE SCALE GENOMIC DNA]</scope>
    <source>
        <strain evidence="3 4">cv. Gransden 2004</strain>
    </source>
</reference>
<gene>
    <name evidence="2" type="ORF">PHYPA_001187</name>
</gene>
<dbReference type="AlphaFoldDB" id="A0A2K1L9S4"/>
<keyword evidence="4" id="KW-1185">Reference proteome</keyword>
<proteinExistence type="predicted"/>
<evidence type="ECO:0000313" key="3">
    <source>
        <dbReference type="EnsemblPlants" id="PAC:32970581.CDS.1"/>
    </source>
</evidence>